<feature type="compositionally biased region" description="Basic and acidic residues" evidence="1">
    <location>
        <begin position="33"/>
        <end position="49"/>
    </location>
</feature>
<accession>A0A176VG45</accession>
<protein>
    <submittedName>
        <fullName evidence="2">Uncharacterized protein</fullName>
    </submittedName>
</protein>
<dbReference type="EMBL" id="LVLJ01003865">
    <property type="protein sequence ID" value="OAE19423.1"/>
    <property type="molecule type" value="Genomic_DNA"/>
</dbReference>
<evidence type="ECO:0000313" key="3">
    <source>
        <dbReference type="Proteomes" id="UP000077202"/>
    </source>
</evidence>
<organism evidence="2 3">
    <name type="scientific">Marchantia polymorpha subsp. ruderalis</name>
    <dbReference type="NCBI Taxonomy" id="1480154"/>
    <lineage>
        <taxon>Eukaryota</taxon>
        <taxon>Viridiplantae</taxon>
        <taxon>Streptophyta</taxon>
        <taxon>Embryophyta</taxon>
        <taxon>Marchantiophyta</taxon>
        <taxon>Marchantiopsida</taxon>
        <taxon>Marchantiidae</taxon>
        <taxon>Marchantiales</taxon>
        <taxon>Marchantiaceae</taxon>
        <taxon>Marchantia</taxon>
    </lineage>
</organism>
<feature type="region of interest" description="Disordered" evidence="1">
    <location>
        <begin position="1"/>
        <end position="127"/>
    </location>
</feature>
<gene>
    <name evidence="2" type="ORF">AXG93_4273s1190</name>
</gene>
<comment type="caution">
    <text evidence="2">The sequence shown here is derived from an EMBL/GenBank/DDBJ whole genome shotgun (WGS) entry which is preliminary data.</text>
</comment>
<name>A0A176VG45_MARPO</name>
<dbReference type="Proteomes" id="UP000077202">
    <property type="component" value="Unassembled WGS sequence"/>
</dbReference>
<feature type="compositionally biased region" description="Low complexity" evidence="1">
    <location>
        <begin position="69"/>
        <end position="95"/>
    </location>
</feature>
<feature type="compositionally biased region" description="Basic and acidic residues" evidence="1">
    <location>
        <begin position="1"/>
        <end position="24"/>
    </location>
</feature>
<dbReference type="AlphaFoldDB" id="A0A176VG45"/>
<evidence type="ECO:0000313" key="2">
    <source>
        <dbReference type="EMBL" id="OAE19423.1"/>
    </source>
</evidence>
<sequence length="163" mass="17564">MDWKEGRKEGRQAGRGRGEGRGEGRGGGGGKKQSGDSGREDGETEEQRGRQAMVVGEIREPESSEWATPGVGRARGGAVVPRCRGGADSRSGGRAVVRMEKGKVLVSKKRRESDRGRGSNPNFLAEKEETFSTSTLMENQVADALLHHVSFKKILSLSLLSQI</sequence>
<reference evidence="2" key="1">
    <citation type="submission" date="2016-03" db="EMBL/GenBank/DDBJ databases">
        <title>Mechanisms controlling the formation of the plant cell surface in tip-growing cells are functionally conserved among land plants.</title>
        <authorList>
            <person name="Honkanen S."/>
            <person name="Jones V.A."/>
            <person name="Morieri G."/>
            <person name="Champion C."/>
            <person name="Hetherington A.J."/>
            <person name="Kelly S."/>
            <person name="Saint-Marcoux D."/>
            <person name="Proust H."/>
            <person name="Prescott H."/>
            <person name="Dolan L."/>
        </authorList>
    </citation>
    <scope>NUCLEOTIDE SEQUENCE [LARGE SCALE GENOMIC DNA]</scope>
    <source>
        <tissue evidence="2">Whole gametophyte</tissue>
    </source>
</reference>
<evidence type="ECO:0000256" key="1">
    <source>
        <dbReference type="SAM" id="MobiDB-lite"/>
    </source>
</evidence>
<proteinExistence type="predicted"/>
<keyword evidence="3" id="KW-1185">Reference proteome</keyword>